<dbReference type="EMBL" id="FNNG01000001">
    <property type="protein sequence ID" value="SDW02483.1"/>
    <property type="molecule type" value="Genomic_DNA"/>
</dbReference>
<dbReference type="RefSeq" id="WP_093749714.1">
    <property type="nucleotide sequence ID" value="NZ_FNNG01000001.1"/>
</dbReference>
<proteinExistence type="predicted"/>
<feature type="domain" description="CRISPR type III-associated protein" evidence="2">
    <location>
        <begin position="10"/>
        <end position="212"/>
    </location>
</feature>
<sequence>MSNIEVKMITQTPLCTGDAFSESHNLKPQSLLGSLRFWLEVICYAAGELDINCKNEVKQSTFFSKVNEILERQEISLPEAKKEALKELAISIPSQLFGCNGWEGFVRIKEIDFCNKQIELPCVIYKEKEKQDGWKEEYPVIKNGIKKCPGNIDKEKEHAWYFPDPCLFGEAKIKLELADKKVGQDIIFPLLNFIQKYGFVGGKNNLGFGRVKFDLENTNLSERTNLSEFNQFSFYNKTVKIDDVIKEKEEFDHLINDDLVNERKIGFYRPGFYESKNKEKPEKIYLDMIKILLSEKSSLRYLCKRKAKRHFVFGSTERDKYGEIEGPNATKIIPWINHVEDNKYEYGFISLILLEKFPRG</sequence>
<keyword evidence="1" id="KW-0051">Antiviral defense</keyword>
<accession>A0A1H2Q5R6</accession>
<evidence type="ECO:0000313" key="4">
    <source>
        <dbReference type="Proteomes" id="UP000198828"/>
    </source>
</evidence>
<dbReference type="Proteomes" id="UP000198828">
    <property type="component" value="Unassembled WGS sequence"/>
</dbReference>
<evidence type="ECO:0000259" key="2">
    <source>
        <dbReference type="Pfam" id="PF03787"/>
    </source>
</evidence>
<dbReference type="AlphaFoldDB" id="A0A1H2Q5R6"/>
<dbReference type="InterPro" id="IPR005537">
    <property type="entry name" value="RAMP_III_fam"/>
</dbReference>
<organism evidence="3 4">
    <name type="scientific">Tepidimicrobium xylanilyticum</name>
    <dbReference type="NCBI Taxonomy" id="1123352"/>
    <lineage>
        <taxon>Bacteria</taxon>
        <taxon>Bacillati</taxon>
        <taxon>Bacillota</taxon>
        <taxon>Tissierellia</taxon>
        <taxon>Tissierellales</taxon>
        <taxon>Tepidimicrobiaceae</taxon>
        <taxon>Tepidimicrobium</taxon>
    </lineage>
</organism>
<protein>
    <submittedName>
        <fullName evidence="3">CRISPR-associated protein Cmr1</fullName>
    </submittedName>
</protein>
<reference evidence="3 4" key="1">
    <citation type="submission" date="2016-10" db="EMBL/GenBank/DDBJ databases">
        <authorList>
            <person name="de Groot N.N."/>
        </authorList>
    </citation>
    <scope>NUCLEOTIDE SEQUENCE [LARGE SCALE GENOMIC DNA]</scope>
    <source>
        <strain evidence="3 4">DSM 23310</strain>
    </source>
</reference>
<keyword evidence="4" id="KW-1185">Reference proteome</keyword>
<evidence type="ECO:0000256" key="1">
    <source>
        <dbReference type="ARBA" id="ARBA00023118"/>
    </source>
</evidence>
<dbReference type="Pfam" id="PF03787">
    <property type="entry name" value="RAMPs"/>
    <property type="match status" value="1"/>
</dbReference>
<gene>
    <name evidence="3" type="ORF">SAMN05660923_00064</name>
</gene>
<dbReference type="GO" id="GO:0051607">
    <property type="term" value="P:defense response to virus"/>
    <property type="evidence" value="ECO:0007669"/>
    <property type="project" value="UniProtKB-KW"/>
</dbReference>
<name>A0A1H2Q5R6_9FIRM</name>
<evidence type="ECO:0000313" key="3">
    <source>
        <dbReference type="EMBL" id="SDW02483.1"/>
    </source>
</evidence>
<dbReference type="OrthoDB" id="9806750at2"/>